<dbReference type="AlphaFoldDB" id="A0AAV7XV16"/>
<name>A0AAV7XV16_9NEOP</name>
<feature type="region of interest" description="Disordered" evidence="2">
    <location>
        <begin position="919"/>
        <end position="969"/>
    </location>
</feature>
<feature type="coiled-coil region" evidence="1">
    <location>
        <begin position="146"/>
        <end position="208"/>
    </location>
</feature>
<keyword evidence="1" id="KW-0175">Coiled coil</keyword>
<protein>
    <recommendedName>
        <fullName evidence="5">Nascent polypeptide-associated complex subunit alpha, muscle-specific form-like</fullName>
    </recommendedName>
</protein>
<evidence type="ECO:0008006" key="5">
    <source>
        <dbReference type="Google" id="ProtNLM"/>
    </source>
</evidence>
<sequence length="995" mass="103573">MLSDREEGELPDTPPRKSVPATPSAVSMNDDLQEYRLKVAALENQVCSLRRANGDLARRLAAAEIEEGAAAENRPKAELAALQKKNEALQKEADVASAKVCFLRMVNAGSSETREHVEDEVFSLRKANADLTRRLAAAETFSAAAKSRHTEELAALKKKNDTLQRNVAEAMVKLSRLADSKATAASNVENLKKKVENQRQNLTNLQHTLMKYKGLQAATFLFQTKSEPVRECGTESGRGLSKDVCASCARLHDQIGILLGENATMKTRISNQTSALALKEAALKRVKNESAAKACSSTTAVAGQRRDLGSAPRPTATSAPQQQECMPMDESGAYPFEKKVFKVLLDVFPMAGNIMQSFEESSRSLTALRPAFRAAIAAMPPATRMLTTSKLGPMLPQPAALLAGAGPWTEDPALEGNDAALMAVFWGRRDACQLLGCKADARLWSQPLGAPGHRGGAAGPKREAPGTLADTPSAVARSAQRREASIAAPASGSPTHVPPVPERKPPLVPAPEAVWKTPVVPALEPVLKTPLVPAPEPVLLPPKPGPSKEAPLVRVTKPLRSAVKQEFVQALSVPEPVPAHTPSLLLALKQEPVQEKSPLWVPEPVHRPLPSNPDSAGKAVLLDAGAGPVPKTPPASALQQAPLLEASASEPERSRKRPFLIPKLEAAELQLEPELAPCRTPALLPPPPPSPLFPIPQPSGPRPARRVTVLDAAAAPSAARGGTLAAPAGRDARVSPAVSSLAPGSASCATSGGTPGASSAGFTSTFASSIPSNGSCTHSLAAPASATGVCGAASALSGVAPGCSLPGPARTVTGPASGSCALPHAAAAGAAGSSSAASWLFGAVRGCSLPPVPGTQCVQLGGAGAKAADARGVPATVAYPQFLYDGTRFTSLQANETLPPPESGSDLFGPKLPPHFLTEKKGAPSCPAAVPPASRKPTCPPLAPLPSRKRPALEDGTPTSGTNECQPRGCKRIAFKVQQSMKKRILDHLLSSSKR</sequence>
<feature type="compositionally biased region" description="Low complexity" evidence="2">
    <location>
        <begin position="923"/>
        <end position="933"/>
    </location>
</feature>
<organism evidence="3 4">
    <name type="scientific">Megalurothrips usitatus</name>
    <name type="common">bean blossom thrips</name>
    <dbReference type="NCBI Taxonomy" id="439358"/>
    <lineage>
        <taxon>Eukaryota</taxon>
        <taxon>Metazoa</taxon>
        <taxon>Ecdysozoa</taxon>
        <taxon>Arthropoda</taxon>
        <taxon>Hexapoda</taxon>
        <taxon>Insecta</taxon>
        <taxon>Pterygota</taxon>
        <taxon>Neoptera</taxon>
        <taxon>Paraneoptera</taxon>
        <taxon>Thysanoptera</taxon>
        <taxon>Terebrantia</taxon>
        <taxon>Thripoidea</taxon>
        <taxon>Thripidae</taxon>
        <taxon>Megalurothrips</taxon>
    </lineage>
</organism>
<evidence type="ECO:0000313" key="4">
    <source>
        <dbReference type="Proteomes" id="UP001075354"/>
    </source>
</evidence>
<reference evidence="3" key="1">
    <citation type="submission" date="2022-12" db="EMBL/GenBank/DDBJ databases">
        <title>Chromosome-level genome assembly of the bean flower thrips Megalurothrips usitatus.</title>
        <authorList>
            <person name="Ma L."/>
            <person name="Liu Q."/>
            <person name="Li H."/>
            <person name="Cai W."/>
        </authorList>
    </citation>
    <scope>NUCLEOTIDE SEQUENCE</scope>
    <source>
        <strain evidence="3">Cailab_2022a</strain>
    </source>
</reference>
<feature type="compositionally biased region" description="Acidic residues" evidence="2">
    <location>
        <begin position="1"/>
        <end position="10"/>
    </location>
</feature>
<keyword evidence="4" id="KW-1185">Reference proteome</keyword>
<evidence type="ECO:0000256" key="1">
    <source>
        <dbReference type="SAM" id="Coils"/>
    </source>
</evidence>
<proteinExistence type="predicted"/>
<feature type="region of interest" description="Disordered" evidence="2">
    <location>
        <begin position="294"/>
        <end position="327"/>
    </location>
</feature>
<feature type="compositionally biased region" description="Polar residues" evidence="2">
    <location>
        <begin position="315"/>
        <end position="324"/>
    </location>
</feature>
<dbReference type="EMBL" id="JAPTSV010000004">
    <property type="protein sequence ID" value="KAJ1528969.1"/>
    <property type="molecule type" value="Genomic_DNA"/>
</dbReference>
<gene>
    <name evidence="3" type="ORF">ONE63_007336</name>
</gene>
<feature type="region of interest" description="Disordered" evidence="2">
    <location>
        <begin position="1"/>
        <end position="29"/>
    </location>
</feature>
<dbReference type="Proteomes" id="UP001075354">
    <property type="component" value="Chromosome 4"/>
</dbReference>
<comment type="caution">
    <text evidence="3">The sequence shown here is derived from an EMBL/GenBank/DDBJ whole genome shotgun (WGS) entry which is preliminary data.</text>
</comment>
<feature type="region of interest" description="Disordered" evidence="2">
    <location>
        <begin position="611"/>
        <end position="639"/>
    </location>
</feature>
<evidence type="ECO:0000256" key="2">
    <source>
        <dbReference type="SAM" id="MobiDB-lite"/>
    </source>
</evidence>
<evidence type="ECO:0000313" key="3">
    <source>
        <dbReference type="EMBL" id="KAJ1528969.1"/>
    </source>
</evidence>
<feature type="region of interest" description="Disordered" evidence="2">
    <location>
        <begin position="448"/>
        <end position="505"/>
    </location>
</feature>
<accession>A0AAV7XV16</accession>